<evidence type="ECO:0000313" key="3">
    <source>
        <dbReference type="Proteomes" id="UP000034076"/>
    </source>
</evidence>
<sequence length="464" mass="50362">MKKKVNIKKNMRAMLAVFCCLFVLLGSYLLYSTVAYGDQWFTTPFNPRISATKNIENAGSIYDRNGIPLAYTQNGERKYAEGEDMRRAVSHIVGDIYGKSQGAETFFAKYLYGYDQNVLDKYKSAQSGQKGGDVYLTIDADLCEYIYDNMNSDPGAVVLMNYETGEILGSVSKPTFDPYTAKDDTDETGAKFINRVTQGLYPPGSTMKIVTAAAAIENGVTGLEIDCTGSDIIEGQKITCPKKGGHGHVDLESAFEKSCNIYFGKLAVELGDDAMLKTADQFAFNYNFKFPDFTLYNSQFVVSGNKGDLAWAGIGQYKDLITPMHNMMISAGVANGGTIMQPNTLKDVKYGGTSSFSYTPTAFREIMPQDVSAQLTEYMRNTVTSGTATSADIGGLTVCGKTGTAEYVDQDTGETKNHSWFVGFLEDSAHPLAIAVIGEGAGFGSSYATPLAGKILEKAVDMGY</sequence>
<keyword evidence="3" id="KW-1185">Reference proteome</keyword>
<name>A0A0M2NNE0_9FIRM</name>
<dbReference type="PANTHER" id="PTHR30627:SF24">
    <property type="entry name" value="PENICILLIN-BINDING PROTEIN 4B"/>
    <property type="match status" value="1"/>
</dbReference>
<dbReference type="Gene3D" id="3.90.1310.10">
    <property type="entry name" value="Penicillin-binding protein 2a (Domain 2)"/>
    <property type="match status" value="1"/>
</dbReference>
<dbReference type="GO" id="GO:0071555">
    <property type="term" value="P:cell wall organization"/>
    <property type="evidence" value="ECO:0007669"/>
    <property type="project" value="TreeGrafter"/>
</dbReference>
<protein>
    <submittedName>
        <fullName evidence="2">Cell division protein FtsI</fullName>
        <ecNumber evidence="2">2.4.1.129</ecNumber>
    </submittedName>
</protein>
<dbReference type="GO" id="GO:0008658">
    <property type="term" value="F:penicillin binding"/>
    <property type="evidence" value="ECO:0007669"/>
    <property type="project" value="InterPro"/>
</dbReference>
<dbReference type="OrthoDB" id="9804124at2"/>
<dbReference type="GO" id="GO:0016757">
    <property type="term" value="F:glycosyltransferase activity"/>
    <property type="evidence" value="ECO:0007669"/>
    <property type="project" value="UniProtKB-KW"/>
</dbReference>
<keyword evidence="2" id="KW-0131">Cell cycle</keyword>
<dbReference type="AlphaFoldDB" id="A0A0M2NNE0"/>
<dbReference type="GO" id="GO:0051301">
    <property type="term" value="P:cell division"/>
    <property type="evidence" value="ECO:0007669"/>
    <property type="project" value="UniProtKB-KW"/>
</dbReference>
<evidence type="ECO:0000313" key="2">
    <source>
        <dbReference type="EMBL" id="KKI51730.1"/>
    </source>
</evidence>
<gene>
    <name evidence="2" type="ORF">CHK_0897</name>
</gene>
<comment type="caution">
    <text evidence="2">The sequence shown here is derived from an EMBL/GenBank/DDBJ whole genome shotgun (WGS) entry which is preliminary data.</text>
</comment>
<dbReference type="InterPro" id="IPR050515">
    <property type="entry name" value="Beta-lactam/transpept"/>
</dbReference>
<dbReference type="EC" id="2.4.1.129" evidence="2"/>
<evidence type="ECO:0000259" key="1">
    <source>
        <dbReference type="Pfam" id="PF00905"/>
    </source>
</evidence>
<keyword evidence="2" id="KW-0328">Glycosyltransferase</keyword>
<dbReference type="PANTHER" id="PTHR30627">
    <property type="entry name" value="PEPTIDOGLYCAN D,D-TRANSPEPTIDASE"/>
    <property type="match status" value="1"/>
</dbReference>
<dbReference type="Proteomes" id="UP000034076">
    <property type="component" value="Unassembled WGS sequence"/>
</dbReference>
<organism evidence="2 3">
    <name type="scientific">Christensenella hongkongensis</name>
    <dbReference type="NCBI Taxonomy" id="270498"/>
    <lineage>
        <taxon>Bacteria</taxon>
        <taxon>Bacillati</taxon>
        <taxon>Bacillota</taxon>
        <taxon>Clostridia</taxon>
        <taxon>Christensenellales</taxon>
        <taxon>Christensenellaceae</taxon>
        <taxon>Christensenella</taxon>
    </lineage>
</organism>
<dbReference type="SUPFAM" id="SSF56601">
    <property type="entry name" value="beta-lactamase/transpeptidase-like"/>
    <property type="match status" value="1"/>
</dbReference>
<dbReference type="EMBL" id="LAYJ01000068">
    <property type="protein sequence ID" value="KKI51730.1"/>
    <property type="molecule type" value="Genomic_DNA"/>
</dbReference>
<dbReference type="InterPro" id="IPR001460">
    <property type="entry name" value="PCN-bd_Tpept"/>
</dbReference>
<dbReference type="PATRIC" id="fig|270498.16.peg.493"/>
<dbReference type="Pfam" id="PF00905">
    <property type="entry name" value="Transpeptidase"/>
    <property type="match status" value="1"/>
</dbReference>
<feature type="domain" description="Penicillin-binding protein transpeptidase" evidence="1">
    <location>
        <begin position="155"/>
        <end position="457"/>
    </location>
</feature>
<dbReference type="GO" id="GO:0005886">
    <property type="term" value="C:plasma membrane"/>
    <property type="evidence" value="ECO:0007669"/>
    <property type="project" value="TreeGrafter"/>
</dbReference>
<keyword evidence="2" id="KW-0808">Transferase</keyword>
<dbReference type="RefSeq" id="WP_046442798.1">
    <property type="nucleotide sequence ID" value="NZ_CAUERS010000119.1"/>
</dbReference>
<proteinExistence type="predicted"/>
<reference evidence="2 3" key="1">
    <citation type="submission" date="2015-04" db="EMBL/GenBank/DDBJ databases">
        <title>Draft genome sequence of bacteremic isolate Catabacter hongkongensis type strain HKU16T.</title>
        <authorList>
            <person name="Lau S.K."/>
            <person name="Teng J.L."/>
            <person name="Huang Y."/>
            <person name="Curreem S.O."/>
            <person name="Tsui S.K."/>
            <person name="Woo P.C."/>
        </authorList>
    </citation>
    <scope>NUCLEOTIDE SEQUENCE [LARGE SCALE GENOMIC DNA]</scope>
    <source>
        <strain evidence="2 3">HKU16</strain>
    </source>
</reference>
<dbReference type="STRING" id="270498.CHK_0897"/>
<keyword evidence="2" id="KW-0132">Cell division</keyword>
<dbReference type="InterPro" id="IPR012338">
    <property type="entry name" value="Beta-lactam/transpept-like"/>
</dbReference>
<accession>A0A0M2NNE0</accession>
<dbReference type="GO" id="GO:0071972">
    <property type="term" value="F:peptidoglycan L,D-transpeptidase activity"/>
    <property type="evidence" value="ECO:0007669"/>
    <property type="project" value="TreeGrafter"/>
</dbReference>
<dbReference type="Gene3D" id="3.40.710.10">
    <property type="entry name" value="DD-peptidase/beta-lactamase superfamily"/>
    <property type="match status" value="1"/>
</dbReference>